<dbReference type="Proteomes" id="UP000683360">
    <property type="component" value="Unassembled WGS sequence"/>
</dbReference>
<keyword evidence="2" id="KW-0808">Transferase</keyword>
<dbReference type="PROSITE" id="PS50152">
    <property type="entry name" value="25A_SYNTH_3"/>
    <property type="match status" value="1"/>
</dbReference>
<name>A0A8S3T6Y7_MYTED</name>
<dbReference type="GO" id="GO:0005829">
    <property type="term" value="C:cytosol"/>
    <property type="evidence" value="ECO:0007669"/>
    <property type="project" value="TreeGrafter"/>
</dbReference>
<dbReference type="PANTHER" id="PTHR11258">
    <property type="entry name" value="2-5 OLIGOADENYLATE SYNTHETASE"/>
    <property type="match status" value="1"/>
</dbReference>
<comment type="caution">
    <text evidence="2">The sequence shown here is derived from an EMBL/GenBank/DDBJ whole genome shotgun (WGS) entry which is preliminary data.</text>
</comment>
<dbReference type="PANTHER" id="PTHR11258:SF11">
    <property type="entry name" value="C2H2-TYPE DOMAIN-CONTAINING PROTEIN"/>
    <property type="match status" value="1"/>
</dbReference>
<feature type="compositionally biased region" description="Basic and acidic residues" evidence="1">
    <location>
        <begin position="9"/>
        <end position="21"/>
    </location>
</feature>
<dbReference type="EC" id="2.7.7.84" evidence="2"/>
<evidence type="ECO:0000313" key="3">
    <source>
        <dbReference type="Proteomes" id="UP000683360"/>
    </source>
</evidence>
<feature type="region of interest" description="Disordered" evidence="1">
    <location>
        <begin position="1"/>
        <end position="21"/>
    </location>
</feature>
<proteinExistence type="predicted"/>
<keyword evidence="3" id="KW-1185">Reference proteome</keyword>
<protein>
    <submittedName>
        <fullName evidence="2">OAS</fullName>
        <ecNumber evidence="2">2.7.7.84</ecNumber>
    </submittedName>
</protein>
<organism evidence="2 3">
    <name type="scientific">Mytilus edulis</name>
    <name type="common">Blue mussel</name>
    <dbReference type="NCBI Taxonomy" id="6550"/>
    <lineage>
        <taxon>Eukaryota</taxon>
        <taxon>Metazoa</taxon>
        <taxon>Spiralia</taxon>
        <taxon>Lophotrochozoa</taxon>
        <taxon>Mollusca</taxon>
        <taxon>Bivalvia</taxon>
        <taxon>Autobranchia</taxon>
        <taxon>Pteriomorphia</taxon>
        <taxon>Mytilida</taxon>
        <taxon>Mytiloidea</taxon>
        <taxon>Mytilidae</taxon>
        <taxon>Mytilinae</taxon>
        <taxon>Mytilus</taxon>
    </lineage>
</organism>
<dbReference type="SUPFAM" id="SSF81301">
    <property type="entry name" value="Nucleotidyltransferase"/>
    <property type="match status" value="1"/>
</dbReference>
<dbReference type="InterPro" id="IPR043519">
    <property type="entry name" value="NT_sf"/>
</dbReference>
<dbReference type="GO" id="GO:0005654">
    <property type="term" value="C:nucleoplasm"/>
    <property type="evidence" value="ECO:0007669"/>
    <property type="project" value="TreeGrafter"/>
</dbReference>
<evidence type="ECO:0000313" key="2">
    <source>
        <dbReference type="EMBL" id="CAG2227194.1"/>
    </source>
</evidence>
<accession>A0A8S3T6Y7</accession>
<keyword evidence="2" id="KW-0548">Nucleotidyltransferase</keyword>
<dbReference type="EMBL" id="CAJPWZ010001953">
    <property type="protein sequence ID" value="CAG2227194.1"/>
    <property type="molecule type" value="Genomic_DNA"/>
</dbReference>
<dbReference type="Gene3D" id="3.30.460.10">
    <property type="entry name" value="Beta Polymerase, domain 2"/>
    <property type="match status" value="1"/>
</dbReference>
<dbReference type="AlphaFoldDB" id="A0A8S3T6Y7"/>
<dbReference type="GO" id="GO:0001730">
    <property type="term" value="F:2'-5'-oligoadenylate synthetase activity"/>
    <property type="evidence" value="ECO:0007669"/>
    <property type="project" value="UniProtKB-EC"/>
</dbReference>
<dbReference type="OrthoDB" id="1885901at2759"/>
<reference evidence="2" key="1">
    <citation type="submission" date="2021-03" db="EMBL/GenBank/DDBJ databases">
        <authorList>
            <person name="Bekaert M."/>
        </authorList>
    </citation>
    <scope>NUCLEOTIDE SEQUENCE</scope>
</reference>
<dbReference type="GO" id="GO:0016020">
    <property type="term" value="C:membrane"/>
    <property type="evidence" value="ECO:0007669"/>
    <property type="project" value="TreeGrafter"/>
</dbReference>
<gene>
    <name evidence="2" type="ORF">MEDL_40213</name>
</gene>
<evidence type="ECO:0000256" key="1">
    <source>
        <dbReference type="SAM" id="MobiDB-lite"/>
    </source>
</evidence>
<dbReference type="GO" id="GO:0003725">
    <property type="term" value="F:double-stranded RNA binding"/>
    <property type="evidence" value="ECO:0007669"/>
    <property type="project" value="TreeGrafter"/>
</dbReference>
<sequence length="200" mass="22572">MNGGRLPGYKKEREDDGDFVGRRHGESLSKFIARVISPNKEYLQTYGRTTDNVADLMKSKMVPYKVGKTTKGGSLGKGTAVKQMADADLLFQLGGIGSVKELGVKLPEIPKTLQSALDRSGFNITSIKRTTYTIQFKISIDKEFFKRSAPYILDPAFPFHNLIRQKSGGIDDKYVHLERYAKKMLKELKDQDYRSKRGEL</sequence>